<evidence type="ECO:0000313" key="6">
    <source>
        <dbReference type="Proteomes" id="UP000789342"/>
    </source>
</evidence>
<dbReference type="PANTHER" id="PTHR18919">
    <property type="entry name" value="ACETYL-COA C-ACYLTRANSFERASE"/>
    <property type="match status" value="1"/>
</dbReference>
<protein>
    <submittedName>
        <fullName evidence="5">16748_t:CDS:1</fullName>
    </submittedName>
</protein>
<feature type="domain" description="Thiolase C-terminal" evidence="4">
    <location>
        <begin position="2"/>
        <end position="87"/>
    </location>
</feature>
<keyword evidence="6" id="KW-1185">Reference proteome</keyword>
<dbReference type="SUPFAM" id="SSF53901">
    <property type="entry name" value="Thiolase-like"/>
    <property type="match status" value="1"/>
</dbReference>
<accession>A0A9N9J675</accession>
<evidence type="ECO:0000259" key="4">
    <source>
        <dbReference type="Pfam" id="PF02803"/>
    </source>
</evidence>
<evidence type="ECO:0000256" key="2">
    <source>
        <dbReference type="ARBA" id="ARBA00022679"/>
    </source>
</evidence>
<dbReference type="InterPro" id="IPR020617">
    <property type="entry name" value="Thiolase_C"/>
</dbReference>
<dbReference type="Gene3D" id="3.40.47.10">
    <property type="match status" value="1"/>
</dbReference>
<dbReference type="PANTHER" id="PTHR18919:SF107">
    <property type="entry name" value="ACETYL-COA ACETYLTRANSFERASE, CYTOSOLIC"/>
    <property type="match status" value="1"/>
</dbReference>
<comment type="similarity">
    <text evidence="1">Belongs to the thiolase-like superfamily. Thiolase family.</text>
</comment>
<dbReference type="GO" id="GO:0003985">
    <property type="term" value="F:acetyl-CoA C-acetyltransferase activity"/>
    <property type="evidence" value="ECO:0007669"/>
    <property type="project" value="TreeGrafter"/>
</dbReference>
<dbReference type="GO" id="GO:0005739">
    <property type="term" value="C:mitochondrion"/>
    <property type="evidence" value="ECO:0007669"/>
    <property type="project" value="TreeGrafter"/>
</dbReference>
<dbReference type="Proteomes" id="UP000789342">
    <property type="component" value="Unassembled WGS sequence"/>
</dbReference>
<keyword evidence="2" id="KW-0808">Transferase</keyword>
<dbReference type="EMBL" id="CAJVPV010043517">
    <property type="protein sequence ID" value="CAG8765849.1"/>
    <property type="molecule type" value="Genomic_DNA"/>
</dbReference>
<dbReference type="Pfam" id="PF02803">
    <property type="entry name" value="Thiolase_C"/>
    <property type="match status" value="1"/>
</dbReference>
<name>A0A9N9J675_9GLOM</name>
<evidence type="ECO:0000256" key="1">
    <source>
        <dbReference type="ARBA" id="ARBA00010982"/>
    </source>
</evidence>
<dbReference type="OrthoDB" id="2414733at2759"/>
<evidence type="ECO:0000256" key="3">
    <source>
        <dbReference type="ARBA" id="ARBA00023315"/>
    </source>
</evidence>
<gene>
    <name evidence="5" type="ORF">AMORRO_LOCUS16258</name>
</gene>
<dbReference type="InterPro" id="IPR016039">
    <property type="entry name" value="Thiolase-like"/>
</dbReference>
<proteinExistence type="inferred from homology"/>
<keyword evidence="3" id="KW-0012">Acyltransferase</keyword>
<reference evidence="5" key="1">
    <citation type="submission" date="2021-06" db="EMBL/GenBank/DDBJ databases">
        <authorList>
            <person name="Kallberg Y."/>
            <person name="Tangrot J."/>
            <person name="Rosling A."/>
        </authorList>
    </citation>
    <scope>NUCLEOTIDE SEQUENCE</scope>
    <source>
        <strain evidence="5">CL551</strain>
    </source>
</reference>
<dbReference type="GO" id="GO:0006635">
    <property type="term" value="P:fatty acid beta-oxidation"/>
    <property type="evidence" value="ECO:0007669"/>
    <property type="project" value="TreeGrafter"/>
</dbReference>
<feature type="non-terminal residue" evidence="5">
    <location>
        <position position="106"/>
    </location>
</feature>
<evidence type="ECO:0000313" key="5">
    <source>
        <dbReference type="EMBL" id="CAG8765849.1"/>
    </source>
</evidence>
<comment type="caution">
    <text evidence="5">The sequence shown here is derived from an EMBL/GenBank/DDBJ whole genome shotgun (WGS) entry which is preliminary data.</text>
</comment>
<organism evidence="5 6">
    <name type="scientific">Acaulospora morrowiae</name>
    <dbReference type="NCBI Taxonomy" id="94023"/>
    <lineage>
        <taxon>Eukaryota</taxon>
        <taxon>Fungi</taxon>
        <taxon>Fungi incertae sedis</taxon>
        <taxon>Mucoromycota</taxon>
        <taxon>Glomeromycotina</taxon>
        <taxon>Glomeromycetes</taxon>
        <taxon>Diversisporales</taxon>
        <taxon>Acaulosporaceae</taxon>
        <taxon>Acaulospora</taxon>
    </lineage>
</organism>
<dbReference type="AlphaFoldDB" id="A0A9N9J675"/>
<sequence>GALQKAKLKLSEIGLIEVNEAFAPQYLAVEKELGLDRAITNTNGAIALGHPLAASGSRILGHLVYELQRTKLQYAIGSACIGGGQGNLNLNPFYSVLTKVLKLIHF</sequence>